<accession>A0A167FZI9</accession>
<protein>
    <submittedName>
        <fullName evidence="6">Gor1p</fullName>
    </submittedName>
</protein>
<reference evidence="6 7" key="1">
    <citation type="submission" date="2016-02" db="EMBL/GenBank/DDBJ databases">
        <title>Complete genome sequence and transcriptome regulation of the pentose utilising yeast Sugiyamaella lignohabitans.</title>
        <authorList>
            <person name="Bellasio M."/>
            <person name="Peymann A."/>
            <person name="Valli M."/>
            <person name="Sipitzky M."/>
            <person name="Graf A."/>
            <person name="Sauer M."/>
            <person name="Marx H."/>
            <person name="Mattanovich D."/>
        </authorList>
    </citation>
    <scope>NUCLEOTIDE SEQUENCE [LARGE SCALE GENOMIC DNA]</scope>
    <source>
        <strain evidence="6 7">CBS 10342</strain>
    </source>
</reference>
<dbReference type="Proteomes" id="UP000189580">
    <property type="component" value="Chromosome b"/>
</dbReference>
<dbReference type="InterPro" id="IPR050223">
    <property type="entry name" value="D-isomer_2-hydroxyacid_DH"/>
</dbReference>
<gene>
    <name evidence="6" type="primary">GOR1</name>
    <name evidence="6" type="ORF">AWJ20_3549</name>
</gene>
<dbReference type="RefSeq" id="XP_018738382.1">
    <property type="nucleotide sequence ID" value="XM_018880575.1"/>
</dbReference>
<feature type="domain" description="D-isomer specific 2-hydroxyacid dehydrogenase catalytic" evidence="4">
    <location>
        <begin position="18"/>
        <end position="328"/>
    </location>
</feature>
<dbReference type="KEGG" id="slb:AWJ20_3549"/>
<keyword evidence="2 3" id="KW-0560">Oxidoreductase</keyword>
<dbReference type="AlphaFoldDB" id="A0A167FZI9"/>
<evidence type="ECO:0000259" key="5">
    <source>
        <dbReference type="Pfam" id="PF02826"/>
    </source>
</evidence>
<organism evidence="6 7">
    <name type="scientific">Sugiyamaella lignohabitans</name>
    <dbReference type="NCBI Taxonomy" id="796027"/>
    <lineage>
        <taxon>Eukaryota</taxon>
        <taxon>Fungi</taxon>
        <taxon>Dikarya</taxon>
        <taxon>Ascomycota</taxon>
        <taxon>Saccharomycotina</taxon>
        <taxon>Dipodascomycetes</taxon>
        <taxon>Dipodascales</taxon>
        <taxon>Trichomonascaceae</taxon>
        <taxon>Sugiyamaella</taxon>
    </lineage>
</organism>
<dbReference type="SUPFAM" id="SSF52283">
    <property type="entry name" value="Formate/glycerate dehydrogenase catalytic domain-like"/>
    <property type="match status" value="1"/>
</dbReference>
<dbReference type="SUPFAM" id="SSF51735">
    <property type="entry name" value="NAD(P)-binding Rossmann-fold domains"/>
    <property type="match status" value="1"/>
</dbReference>
<dbReference type="GeneID" id="30035583"/>
<evidence type="ECO:0000256" key="3">
    <source>
        <dbReference type="RuleBase" id="RU003719"/>
    </source>
</evidence>
<evidence type="ECO:0000259" key="4">
    <source>
        <dbReference type="Pfam" id="PF00389"/>
    </source>
</evidence>
<dbReference type="InterPro" id="IPR029752">
    <property type="entry name" value="D-isomer_DH_CS1"/>
</dbReference>
<dbReference type="Pfam" id="PF00389">
    <property type="entry name" value="2-Hacid_dh"/>
    <property type="match status" value="1"/>
</dbReference>
<evidence type="ECO:0000313" key="7">
    <source>
        <dbReference type="Proteomes" id="UP000189580"/>
    </source>
</evidence>
<dbReference type="CDD" id="cd12168">
    <property type="entry name" value="Mand_dh_like"/>
    <property type="match status" value="1"/>
</dbReference>
<dbReference type="GO" id="GO:0005829">
    <property type="term" value="C:cytosol"/>
    <property type="evidence" value="ECO:0007669"/>
    <property type="project" value="TreeGrafter"/>
</dbReference>
<dbReference type="GO" id="GO:0030267">
    <property type="term" value="F:glyoxylate reductase (NADPH) activity"/>
    <property type="evidence" value="ECO:0007669"/>
    <property type="project" value="TreeGrafter"/>
</dbReference>
<feature type="domain" description="D-isomer specific 2-hydroxyacid dehydrogenase NAD-binding" evidence="5">
    <location>
        <begin position="124"/>
        <end position="297"/>
    </location>
</feature>
<dbReference type="OrthoDB" id="9991913at2759"/>
<evidence type="ECO:0000313" key="6">
    <source>
        <dbReference type="EMBL" id="ANB15905.1"/>
    </source>
</evidence>
<dbReference type="PROSITE" id="PS00065">
    <property type="entry name" value="D_2_HYDROXYACID_DH_1"/>
    <property type="match status" value="1"/>
</dbReference>
<proteinExistence type="inferred from homology"/>
<comment type="similarity">
    <text evidence="1 3">Belongs to the D-isomer specific 2-hydroxyacid dehydrogenase family.</text>
</comment>
<evidence type="ECO:0000256" key="2">
    <source>
        <dbReference type="ARBA" id="ARBA00023002"/>
    </source>
</evidence>
<dbReference type="GO" id="GO:0016618">
    <property type="term" value="F:hydroxypyruvate reductase [NAD(P)H] activity"/>
    <property type="evidence" value="ECO:0007669"/>
    <property type="project" value="TreeGrafter"/>
</dbReference>
<dbReference type="InterPro" id="IPR036291">
    <property type="entry name" value="NAD(P)-bd_dom_sf"/>
</dbReference>
<dbReference type="InterPro" id="IPR006140">
    <property type="entry name" value="D-isomer_DH_NAD-bd"/>
</dbReference>
<dbReference type="PANTHER" id="PTHR10996">
    <property type="entry name" value="2-HYDROXYACID DEHYDROGENASE-RELATED"/>
    <property type="match status" value="1"/>
</dbReference>
<dbReference type="PANTHER" id="PTHR10996:SF257">
    <property type="entry name" value="GLYOXYLATE REDUCTASE 1"/>
    <property type="match status" value="1"/>
</dbReference>
<dbReference type="GO" id="GO:0051287">
    <property type="term" value="F:NAD binding"/>
    <property type="evidence" value="ECO:0007669"/>
    <property type="project" value="InterPro"/>
</dbReference>
<dbReference type="InterPro" id="IPR006139">
    <property type="entry name" value="D-isomer_2_OHA_DH_cat_dom"/>
</dbReference>
<evidence type="ECO:0000256" key="1">
    <source>
        <dbReference type="ARBA" id="ARBA00005854"/>
    </source>
</evidence>
<keyword evidence="7" id="KW-1185">Reference proteome</keyword>
<dbReference type="Gene3D" id="3.40.50.720">
    <property type="entry name" value="NAD(P)-binding Rossmann-like Domain"/>
    <property type="match status" value="2"/>
</dbReference>
<sequence length="335" mass="36812">MSETPSKPKLLILGKLSHIQKEWNDFAQKYEVVEFISKSRDEFITDCKGKYDGLVGIYSFVTGQHVIGGMDEEIAKALPSTLKFVCHSGAGYNLIDVQHLSRRGIQVSNTPLVVNGATADTAIYLMLGALRNFNRLATELRRNNWNRNVPEAHDPAGKVLGILGMGGVGQAFRDKATVFGFSKILYHNRHRLSEEEEKGAEYVSFDDLLAQSDVLSLNLPLNANTRGIICAETLCKCKEGVTIVNVGRGALINEADLVKALESGKVYSVGLDSYEEEPVINAGLLSNENVLLLPHIGTHSVETRREMELVTLRNLKSGLETGKLINLVSEQVGLF</sequence>
<dbReference type="Pfam" id="PF02826">
    <property type="entry name" value="2-Hacid_dh_C"/>
    <property type="match status" value="1"/>
</dbReference>
<name>A0A167FZI9_9ASCO</name>
<dbReference type="EMBL" id="CP014503">
    <property type="protein sequence ID" value="ANB15905.1"/>
    <property type="molecule type" value="Genomic_DNA"/>
</dbReference>